<protein>
    <submittedName>
        <fullName evidence="1">13399_t:CDS:1</fullName>
    </submittedName>
</protein>
<dbReference type="Proteomes" id="UP000789920">
    <property type="component" value="Unassembled WGS sequence"/>
</dbReference>
<gene>
    <name evidence="1" type="ORF">RPERSI_LOCUS20282</name>
</gene>
<reference evidence="1" key="1">
    <citation type="submission" date="2021-06" db="EMBL/GenBank/DDBJ databases">
        <authorList>
            <person name="Kallberg Y."/>
            <person name="Tangrot J."/>
            <person name="Rosling A."/>
        </authorList>
    </citation>
    <scope>NUCLEOTIDE SEQUENCE</scope>
    <source>
        <strain evidence="1">MA461A</strain>
    </source>
</reference>
<proteinExistence type="predicted"/>
<organism evidence="1 2">
    <name type="scientific">Racocetra persica</name>
    <dbReference type="NCBI Taxonomy" id="160502"/>
    <lineage>
        <taxon>Eukaryota</taxon>
        <taxon>Fungi</taxon>
        <taxon>Fungi incertae sedis</taxon>
        <taxon>Mucoromycota</taxon>
        <taxon>Glomeromycotina</taxon>
        <taxon>Glomeromycetes</taxon>
        <taxon>Diversisporales</taxon>
        <taxon>Gigasporaceae</taxon>
        <taxon>Racocetra</taxon>
    </lineage>
</organism>
<feature type="non-terminal residue" evidence="1">
    <location>
        <position position="317"/>
    </location>
</feature>
<dbReference type="EMBL" id="CAJVQC010056978">
    <property type="protein sequence ID" value="CAG8797084.1"/>
    <property type="molecule type" value="Genomic_DNA"/>
</dbReference>
<name>A0ACA9RL37_9GLOM</name>
<accession>A0ACA9RL37</accession>
<comment type="caution">
    <text evidence="1">The sequence shown here is derived from an EMBL/GenBank/DDBJ whole genome shotgun (WGS) entry which is preliminary data.</text>
</comment>
<evidence type="ECO:0000313" key="1">
    <source>
        <dbReference type="EMBL" id="CAG8797084.1"/>
    </source>
</evidence>
<evidence type="ECO:0000313" key="2">
    <source>
        <dbReference type="Proteomes" id="UP000789920"/>
    </source>
</evidence>
<keyword evidence="2" id="KW-1185">Reference proteome</keyword>
<feature type="non-terminal residue" evidence="1">
    <location>
        <position position="1"/>
    </location>
</feature>
<sequence length="317" mass="37848">KNPVVIDLSKVLCFKCERYGHFQKDCTSIKRYAKYLEWTSKPKDNQSQSYREKIQADKLKYQKVIDKLNDQIKLLNIKAKSNQSEYKPKEYKPREKKPRKFKPRNKRNGKSRQETKPFVKKEKGNYQPKREFKSTRKNFQGKPMYKESKDEIRFSNPNNVEYKPSVPKQFNPKKQEYNQDGKYLEEIRKKTQELKLLEKLHKKFGNKEVHNFEHDEEYDKYSELCEKYQEVFHFEEEEPSYSEEEPSDKIILLRAELSNRKLHSKVYPHPANDDQISRSEDSSEKSESEATIYIKESDFDSSSDSSISDDSSENSDL</sequence>